<sequence>MSSKSNSPVPTLLAIFALAGTAGYYVTQLIPSDNNTYTHQQTREEFLEANGYRNIQMADFANSDKSWILKDCLKGETSQHFSAQNSIGISVRGITCKSIWSQEIRIVDIQPVNEPQ</sequence>
<comment type="caution">
    <text evidence="1">The sequence shown here is derived from an EMBL/GenBank/DDBJ whole genome shotgun (WGS) entry which is preliminary data.</text>
</comment>
<evidence type="ECO:0000313" key="2">
    <source>
        <dbReference type="Proteomes" id="UP000249739"/>
    </source>
</evidence>
<proteinExistence type="predicted"/>
<reference evidence="1 2" key="1">
    <citation type="submission" date="2017-08" db="EMBL/GenBank/DDBJ databases">
        <title>Infants hospitalized years apart are colonized by the same room-sourced microbial strains.</title>
        <authorList>
            <person name="Brooks B."/>
            <person name="Olm M.R."/>
            <person name="Firek B.A."/>
            <person name="Baker R."/>
            <person name="Thomas B.C."/>
            <person name="Morowitz M.J."/>
            <person name="Banfield J.F."/>
        </authorList>
    </citation>
    <scope>NUCLEOTIDE SEQUENCE [LARGE SCALE GENOMIC DNA]</scope>
    <source>
        <strain evidence="1">S2_006_000_R2_64</strain>
    </source>
</reference>
<evidence type="ECO:0000313" key="1">
    <source>
        <dbReference type="EMBL" id="PZP55293.1"/>
    </source>
</evidence>
<protein>
    <submittedName>
        <fullName evidence="1">Uncharacterized protein</fullName>
    </submittedName>
</protein>
<dbReference type="EMBL" id="QFOT01000077">
    <property type="protein sequence ID" value="PZP55293.1"/>
    <property type="molecule type" value="Genomic_DNA"/>
</dbReference>
<name>A0A2W5FJW6_9BACT</name>
<organism evidence="1 2">
    <name type="scientific">Micavibrio aeruginosavorus</name>
    <dbReference type="NCBI Taxonomy" id="349221"/>
    <lineage>
        <taxon>Bacteria</taxon>
        <taxon>Pseudomonadati</taxon>
        <taxon>Bdellovibrionota</taxon>
        <taxon>Bdellovibrionia</taxon>
        <taxon>Bdellovibrionales</taxon>
        <taxon>Pseudobdellovibrionaceae</taxon>
        <taxon>Micavibrio</taxon>
    </lineage>
</organism>
<accession>A0A2W5FJW6</accession>
<dbReference type="AlphaFoldDB" id="A0A2W5FJW6"/>
<gene>
    <name evidence="1" type="ORF">DI586_07375</name>
</gene>
<dbReference type="Proteomes" id="UP000249739">
    <property type="component" value="Unassembled WGS sequence"/>
</dbReference>